<dbReference type="EMBL" id="QYUO01000001">
    <property type="protein sequence ID" value="RJF99807.1"/>
    <property type="molecule type" value="Genomic_DNA"/>
</dbReference>
<accession>A0A3A3FUB7</accession>
<sequence>MNNSLRAMCAAFAVLASLPAAAHEFWMMAKPFSPAVGAPVAMTLHVGEYFSGDLIPFAATQSAALLLYSKGKPRDLVTQLPPETPLPELQMVFPNSGTYMLAFDGNPNEITLSADKFHAYLHEEGLDAIIAQRESAGNATAPGRERYRRHVKTLLRVGGKSDGSFAALTGQRLEIVPTSDPLAKAAGDTLGLTLFFDSKPLPNALVKAWHQRNGQTLMIRARTGADGKVSFGLPYAGAWMISVVHMVPVTDTPDIDWDSFWGNLTFELAGRKAGR</sequence>
<organism evidence="2 3">
    <name type="scientific">Noviherbaspirillum saxi</name>
    <dbReference type="NCBI Taxonomy" id="2320863"/>
    <lineage>
        <taxon>Bacteria</taxon>
        <taxon>Pseudomonadati</taxon>
        <taxon>Pseudomonadota</taxon>
        <taxon>Betaproteobacteria</taxon>
        <taxon>Burkholderiales</taxon>
        <taxon>Oxalobacteraceae</taxon>
        <taxon>Noviherbaspirillum</taxon>
    </lineage>
</organism>
<reference evidence="3" key="1">
    <citation type="submission" date="2018-09" db="EMBL/GenBank/DDBJ databases">
        <authorList>
            <person name="Zhu H."/>
        </authorList>
    </citation>
    <scope>NUCLEOTIDE SEQUENCE [LARGE SCALE GENOMIC DNA]</scope>
    <source>
        <strain evidence="3">K1R23-30</strain>
    </source>
</reference>
<evidence type="ECO:0000256" key="1">
    <source>
        <dbReference type="SAM" id="SignalP"/>
    </source>
</evidence>
<proteinExistence type="predicted"/>
<comment type="caution">
    <text evidence="2">The sequence shown here is derived from an EMBL/GenBank/DDBJ whole genome shotgun (WGS) entry which is preliminary data.</text>
</comment>
<dbReference type="InterPro" id="IPR019613">
    <property type="entry name" value="DUF4198"/>
</dbReference>
<dbReference type="Pfam" id="PF10670">
    <property type="entry name" value="DUF4198"/>
    <property type="match status" value="1"/>
</dbReference>
<dbReference type="OrthoDB" id="581894at2"/>
<keyword evidence="1" id="KW-0732">Signal</keyword>
<dbReference type="AlphaFoldDB" id="A0A3A3FUB7"/>
<gene>
    <name evidence="2" type="ORF">D3871_15725</name>
</gene>
<dbReference type="RefSeq" id="WP_119769752.1">
    <property type="nucleotide sequence ID" value="NZ_QYUO01000001.1"/>
</dbReference>
<protein>
    <submittedName>
        <fullName evidence="2">DUF4198 domain-containing protein</fullName>
    </submittedName>
</protein>
<dbReference type="Proteomes" id="UP000265955">
    <property type="component" value="Unassembled WGS sequence"/>
</dbReference>
<evidence type="ECO:0000313" key="3">
    <source>
        <dbReference type="Proteomes" id="UP000265955"/>
    </source>
</evidence>
<feature type="signal peptide" evidence="1">
    <location>
        <begin position="1"/>
        <end position="22"/>
    </location>
</feature>
<name>A0A3A3FUB7_9BURK</name>
<keyword evidence="3" id="KW-1185">Reference proteome</keyword>
<feature type="chain" id="PRO_5017294295" evidence="1">
    <location>
        <begin position="23"/>
        <end position="275"/>
    </location>
</feature>
<evidence type="ECO:0000313" key="2">
    <source>
        <dbReference type="EMBL" id="RJF99807.1"/>
    </source>
</evidence>